<dbReference type="AlphaFoldDB" id="A0A7J6NZD2"/>
<evidence type="ECO:0000256" key="1">
    <source>
        <dbReference type="SAM" id="SignalP"/>
    </source>
</evidence>
<protein>
    <submittedName>
        <fullName evidence="2">Uncharacterized protein</fullName>
    </submittedName>
</protein>
<gene>
    <name evidence="2" type="ORF">FOZ60_001912</name>
</gene>
<dbReference type="Proteomes" id="UP000541610">
    <property type="component" value="Unassembled WGS sequence"/>
</dbReference>
<feature type="signal peptide" evidence="1">
    <location>
        <begin position="1"/>
        <end position="17"/>
    </location>
</feature>
<evidence type="ECO:0000313" key="2">
    <source>
        <dbReference type="EMBL" id="KAF4689219.1"/>
    </source>
</evidence>
<dbReference type="EMBL" id="JABANP010000130">
    <property type="protein sequence ID" value="KAF4689219.1"/>
    <property type="molecule type" value="Genomic_DNA"/>
</dbReference>
<dbReference type="OrthoDB" id="10283888at2759"/>
<keyword evidence="1" id="KW-0732">Signal</keyword>
<sequence length="152" mass="17133">MGGLFYAICCLLYSSVAISLGGGQIRRTLDGLYGRKWKVGHHEVDIIYEFFKDSNGDSMVTVGLVCDGVHSENREYPVRLFSDEDYEVLFGDEYDGFMEEIRAQCDFLEVTDGDFIQIHPEVFDMISVSVGGQRLALQTASMETYMYSVAPH</sequence>
<feature type="chain" id="PRO_5029694685" evidence="1">
    <location>
        <begin position="18"/>
        <end position="152"/>
    </location>
</feature>
<accession>A0A7J6NZD2</accession>
<comment type="caution">
    <text evidence="2">The sequence shown here is derived from an EMBL/GenBank/DDBJ whole genome shotgun (WGS) entry which is preliminary data.</text>
</comment>
<reference evidence="2 3" key="1">
    <citation type="submission" date="2020-04" db="EMBL/GenBank/DDBJ databases">
        <title>Perkinsus olseni comparative genomics.</title>
        <authorList>
            <person name="Bogema D.R."/>
        </authorList>
    </citation>
    <scope>NUCLEOTIDE SEQUENCE [LARGE SCALE GENOMIC DNA]</scope>
    <source>
        <strain evidence="2">00978-12</strain>
    </source>
</reference>
<evidence type="ECO:0000313" key="3">
    <source>
        <dbReference type="Proteomes" id="UP000541610"/>
    </source>
</evidence>
<name>A0A7J6NZD2_PEROL</name>
<organism evidence="2 3">
    <name type="scientific">Perkinsus olseni</name>
    <name type="common">Perkinsus atlanticus</name>
    <dbReference type="NCBI Taxonomy" id="32597"/>
    <lineage>
        <taxon>Eukaryota</taxon>
        <taxon>Sar</taxon>
        <taxon>Alveolata</taxon>
        <taxon>Perkinsozoa</taxon>
        <taxon>Perkinsea</taxon>
        <taxon>Perkinsida</taxon>
        <taxon>Perkinsidae</taxon>
        <taxon>Perkinsus</taxon>
    </lineage>
</organism>
<proteinExistence type="predicted"/>